<dbReference type="InterPro" id="IPR052028">
    <property type="entry name" value="HipA_Ser/Thr_kinase"/>
</dbReference>
<evidence type="ECO:0000313" key="7">
    <source>
        <dbReference type="EMBL" id="OBX11467.1"/>
    </source>
</evidence>
<evidence type="ECO:0000313" key="6">
    <source>
        <dbReference type="EMBL" id="OBW96301.1"/>
    </source>
</evidence>
<accession>A0A1A7P3J2</accession>
<feature type="domain" description="HipA-like C-terminal" evidence="4">
    <location>
        <begin position="163"/>
        <end position="379"/>
    </location>
</feature>
<keyword evidence="9" id="KW-1185">Reference proteome</keyword>
<dbReference type="PATRIC" id="fig|505341.3.peg.141"/>
<dbReference type="Pfam" id="PF07804">
    <property type="entry name" value="HipA_C"/>
    <property type="match status" value="1"/>
</dbReference>
<dbReference type="Pfam" id="PF13657">
    <property type="entry name" value="Couple_hipA"/>
    <property type="match status" value="1"/>
</dbReference>
<dbReference type="InterPro" id="IPR012893">
    <property type="entry name" value="HipA-like_C"/>
</dbReference>
<dbReference type="PANTHER" id="PTHR37419:SF8">
    <property type="entry name" value="TOXIN YJJJ"/>
    <property type="match status" value="1"/>
</dbReference>
<dbReference type="RefSeq" id="WP_066104374.1">
    <property type="nucleotide sequence ID" value="NZ_JTJL01000002.1"/>
</dbReference>
<dbReference type="PANTHER" id="PTHR37419">
    <property type="entry name" value="SERINE/THREONINE-PROTEIN KINASE TOXIN HIPA"/>
    <property type="match status" value="1"/>
</dbReference>
<evidence type="ECO:0000256" key="3">
    <source>
        <dbReference type="ARBA" id="ARBA00022777"/>
    </source>
</evidence>
<evidence type="ECO:0000259" key="4">
    <source>
        <dbReference type="Pfam" id="PF07804"/>
    </source>
</evidence>
<comment type="caution">
    <text evidence="6">The sequence shown here is derived from an EMBL/GenBank/DDBJ whole genome shotgun (WGS) entry which is preliminary data.</text>
</comment>
<evidence type="ECO:0000313" key="9">
    <source>
        <dbReference type="Proteomes" id="UP000092649"/>
    </source>
</evidence>
<dbReference type="OrthoDB" id="9805913at2"/>
<dbReference type="STRING" id="505341.QV08_06160"/>
<dbReference type="GO" id="GO:0005829">
    <property type="term" value="C:cytosol"/>
    <property type="evidence" value="ECO:0007669"/>
    <property type="project" value="TreeGrafter"/>
</dbReference>
<dbReference type="InterPro" id="IPR017508">
    <property type="entry name" value="HipA_N1"/>
</dbReference>
<dbReference type="EMBL" id="JTJL01000002">
    <property type="protein sequence ID" value="OBW96301.1"/>
    <property type="molecule type" value="Genomic_DNA"/>
</dbReference>
<organism evidence="6 9">
    <name type="scientific">Gallibacterium salpingitidis</name>
    <dbReference type="NCBI Taxonomy" id="505341"/>
    <lineage>
        <taxon>Bacteria</taxon>
        <taxon>Pseudomonadati</taxon>
        <taxon>Pseudomonadota</taxon>
        <taxon>Gammaproteobacteria</taxon>
        <taxon>Pasteurellales</taxon>
        <taxon>Pasteurellaceae</taxon>
        <taxon>Gallibacterium</taxon>
    </lineage>
</organism>
<reference evidence="8 9" key="1">
    <citation type="submission" date="2014-11" db="EMBL/GenBank/DDBJ databases">
        <title>Pan-genome of Gallibacterium spp.</title>
        <authorList>
            <person name="Kudirkiene E."/>
            <person name="Bojesen A.M."/>
        </authorList>
    </citation>
    <scope>NUCLEOTIDE SEQUENCE [LARGE SCALE GENOMIC DNA]</scope>
    <source>
        <strain evidence="7 8">18469/18</strain>
        <strain evidence="6 9">F150</strain>
    </source>
</reference>
<evidence type="ECO:0000256" key="2">
    <source>
        <dbReference type="ARBA" id="ARBA00022679"/>
    </source>
</evidence>
<proteinExistence type="inferred from homology"/>
<sequence length="416" mass="47458">MLKVPLIVKRELSNGEQIEVGKLAENKQGTFFQYTSEYLARFSDSLAPFNLAADTSLQKAPSLPHFGLHGLFADSLPDGWGLYLMDRMFRQNGYDPKQITALERLAYLSQQGAGSLSYEPALPLVDINEVETIDFITLGKNAIQEFEGTETDILAQLVQASGSGGARPKLNVTQLQNGLFTTDTKQKGTQFIIKLTSKKFPLQQYESLIEYAYMTMAKNLQLDVPKFQLFQVDTDHFWLQQQRFDRTDNGKLHMISAAGLLDASFREPSLDYLELLKATRILCGIKEGQNLIKRALFNFLTLNQDDHAKNFAFLMDDDNNWKLSPFYDIVYSPSPYQEHMTAFAGNGKHPYHALPKFAQLAGFTSTKPLWQILEEIYQQTLIFRQEALHLGISKRLVTEIAKQIDQRWAWRKIYSE</sequence>
<feature type="domain" description="HipA N-terminal subdomain 1" evidence="5">
    <location>
        <begin position="17"/>
        <end position="118"/>
    </location>
</feature>
<dbReference type="Gene3D" id="1.10.1070.20">
    <property type="match status" value="1"/>
</dbReference>
<evidence type="ECO:0000313" key="8">
    <source>
        <dbReference type="Proteomes" id="UP000092527"/>
    </source>
</evidence>
<keyword evidence="2" id="KW-0808">Transferase</keyword>
<protein>
    <submittedName>
        <fullName evidence="6">Phosphatidylinositol kinase</fullName>
    </submittedName>
</protein>
<comment type="similarity">
    <text evidence="1">Belongs to the HipA Ser/Thr kinase family.</text>
</comment>
<dbReference type="Proteomes" id="UP000092649">
    <property type="component" value="Unassembled WGS sequence"/>
</dbReference>
<gene>
    <name evidence="6" type="ORF">QS62_00695</name>
    <name evidence="7" type="ORF">QV09_02535</name>
</gene>
<name>A0A1A7P3J2_9PAST</name>
<evidence type="ECO:0000256" key="1">
    <source>
        <dbReference type="ARBA" id="ARBA00010164"/>
    </source>
</evidence>
<dbReference type="EMBL" id="JTJU01000011">
    <property type="protein sequence ID" value="OBX11467.1"/>
    <property type="molecule type" value="Genomic_DNA"/>
</dbReference>
<keyword evidence="3 6" id="KW-0418">Kinase</keyword>
<dbReference type="Proteomes" id="UP000092527">
    <property type="component" value="Unassembled WGS sequence"/>
</dbReference>
<evidence type="ECO:0000259" key="5">
    <source>
        <dbReference type="Pfam" id="PF13657"/>
    </source>
</evidence>
<dbReference type="GO" id="GO:0004674">
    <property type="term" value="F:protein serine/threonine kinase activity"/>
    <property type="evidence" value="ECO:0007669"/>
    <property type="project" value="TreeGrafter"/>
</dbReference>
<dbReference type="AlphaFoldDB" id="A0A1A7P3J2"/>